<gene>
    <name evidence="2" type="ORF">Z969_10155</name>
</gene>
<dbReference type="Proteomes" id="UP000030016">
    <property type="component" value="Unassembled WGS sequence"/>
</dbReference>
<dbReference type="InterPro" id="IPR004919">
    <property type="entry name" value="GmrSD_N"/>
</dbReference>
<evidence type="ECO:0000313" key="2">
    <source>
        <dbReference type="EMBL" id="KGN00090.1"/>
    </source>
</evidence>
<protein>
    <recommendedName>
        <fullName evidence="1">GmrSD restriction endonucleases N-terminal domain-containing protein</fullName>
    </recommendedName>
</protein>
<evidence type="ECO:0000313" key="3">
    <source>
        <dbReference type="Proteomes" id="UP000030016"/>
    </source>
</evidence>
<organism evidence="2 3">
    <name type="scientific">Clostridium novyi A str. 4570</name>
    <dbReference type="NCBI Taxonomy" id="1444290"/>
    <lineage>
        <taxon>Bacteria</taxon>
        <taxon>Bacillati</taxon>
        <taxon>Bacillota</taxon>
        <taxon>Clostridia</taxon>
        <taxon>Eubacteriales</taxon>
        <taxon>Clostridiaceae</taxon>
        <taxon>Clostridium</taxon>
    </lineage>
</organism>
<dbReference type="PANTHER" id="PTHR37292">
    <property type="entry name" value="VNG6097C"/>
    <property type="match status" value="1"/>
</dbReference>
<dbReference type="PANTHER" id="PTHR37292:SF2">
    <property type="entry name" value="DUF262 DOMAIN-CONTAINING PROTEIN"/>
    <property type="match status" value="1"/>
</dbReference>
<comment type="caution">
    <text evidence="2">The sequence shown here is derived from an EMBL/GenBank/DDBJ whole genome shotgun (WGS) entry which is preliminary data.</text>
</comment>
<reference evidence="2 3" key="1">
    <citation type="submission" date="2014-01" db="EMBL/GenBank/DDBJ databases">
        <title>Plasmidome dynamics in the species complex Clostridium novyi sensu lato converts strains of independent lineages into distinctly different pathogens.</title>
        <authorList>
            <person name="Skarin H."/>
            <person name="Segerman B."/>
        </authorList>
    </citation>
    <scope>NUCLEOTIDE SEQUENCE [LARGE SCALE GENOMIC DNA]</scope>
    <source>
        <strain evidence="2 3">4570</strain>
    </source>
</reference>
<name>A0AA89CU42_CLONO</name>
<dbReference type="EMBL" id="JDRX01000039">
    <property type="protein sequence ID" value="KGN00090.1"/>
    <property type="molecule type" value="Genomic_DNA"/>
</dbReference>
<dbReference type="AlphaFoldDB" id="A0AA89CU42"/>
<evidence type="ECO:0000259" key="1">
    <source>
        <dbReference type="Pfam" id="PF03235"/>
    </source>
</evidence>
<dbReference type="Pfam" id="PF03235">
    <property type="entry name" value="GmrSD_N"/>
    <property type="match status" value="1"/>
</dbReference>
<accession>A0AA89CU42</accession>
<feature type="domain" description="GmrSD restriction endonucleases N-terminal" evidence="1">
    <location>
        <begin position="10"/>
        <end position="331"/>
    </location>
</feature>
<sequence>MKYTKLKIKELILKSEEKELLLPNFQREFVWDRSGNQKDLLASILYNIPIGSLLILNGESNFFATKELCLRNQNLDIHKENILYLLDGQQRISTLKSMFFDFFSNLESWRENYDNIYPKLRTRWFVKIIPNEKQIDLFGWNKLKFGGINTFNNYTPKDIEEFIDYEIINVNQKEKWFHPEFKLEEYYDEEKKKVNVNSRNNIISKEAAEEGKLPLYSIFEMSEKNSGSLQYKILKKIASNRIEQLKSAVEDGELDIENIFGCYDEESIDEAWQELANDWVSDVKEFFENIENIEIPIIQLSKEEMSRAIYTFEYVNKGGTALSTYDLIVAKAAHDEKMKSLTDRIKNIIDQDIVLPDSLVDNLKNICTKDWNARRMDVLKDNELCNFIKNQYLNLLSIFSYLNYESDVENIRIEHIKKDKHLNLDSKQINENTEITIRSLIRAFAFLQYRCGIVKIDDLSYELMILPIAYILRNDSFWNDKKVISKIEYWYWTSLFGGAYRERPNEQCIEDIKKLYNWIVYDNNSFIEREKRVLNVEGYSDYNTLIFNTEEKKIPKAIYKGILQYVLSKQPKDFINDDIYLNAWEIAYGKEYYFNIKGKSMKILIQDHHICPLSNATKIGESSKKLRNKKGHILNTPLNRTYISSIANGLISDKKPEEYFKYVSQMAKYGHCIPSPIEEKYKVMENEDENKYYERIAKQRYDEIKRDLELELEKLRSC</sequence>
<proteinExistence type="predicted"/>
<dbReference type="RefSeq" id="WP_039250915.1">
    <property type="nucleotide sequence ID" value="NZ_JDRX01000039.1"/>
</dbReference>